<keyword evidence="2" id="KW-0812">Transmembrane</keyword>
<evidence type="ECO:0000313" key="4">
    <source>
        <dbReference type="Proteomes" id="UP001212841"/>
    </source>
</evidence>
<evidence type="ECO:0000256" key="1">
    <source>
        <dbReference type="SAM" id="MobiDB-lite"/>
    </source>
</evidence>
<evidence type="ECO:0000256" key="2">
    <source>
        <dbReference type="SAM" id="Phobius"/>
    </source>
</evidence>
<organism evidence="3 4">
    <name type="scientific">Rhizophlyctis rosea</name>
    <dbReference type="NCBI Taxonomy" id="64517"/>
    <lineage>
        <taxon>Eukaryota</taxon>
        <taxon>Fungi</taxon>
        <taxon>Fungi incertae sedis</taxon>
        <taxon>Chytridiomycota</taxon>
        <taxon>Chytridiomycota incertae sedis</taxon>
        <taxon>Chytridiomycetes</taxon>
        <taxon>Rhizophlyctidales</taxon>
        <taxon>Rhizophlyctidaceae</taxon>
        <taxon>Rhizophlyctis</taxon>
    </lineage>
</organism>
<gene>
    <name evidence="3" type="ORF">HK097_009480</name>
</gene>
<feature type="compositionally biased region" description="Basic and acidic residues" evidence="1">
    <location>
        <begin position="48"/>
        <end position="97"/>
    </location>
</feature>
<keyword evidence="2" id="KW-1133">Transmembrane helix</keyword>
<feature type="region of interest" description="Disordered" evidence="1">
    <location>
        <begin position="47"/>
        <end position="97"/>
    </location>
</feature>
<comment type="caution">
    <text evidence="3">The sequence shown here is derived from an EMBL/GenBank/DDBJ whole genome shotgun (WGS) entry which is preliminary data.</text>
</comment>
<name>A0AAD5SPN0_9FUNG</name>
<feature type="transmembrane region" description="Helical" evidence="2">
    <location>
        <begin position="232"/>
        <end position="251"/>
    </location>
</feature>
<evidence type="ECO:0000313" key="3">
    <source>
        <dbReference type="EMBL" id="KAJ3055738.1"/>
    </source>
</evidence>
<feature type="transmembrane region" description="Helical" evidence="2">
    <location>
        <begin position="138"/>
        <end position="160"/>
    </location>
</feature>
<protein>
    <submittedName>
        <fullName evidence="3">Uncharacterized protein</fullName>
    </submittedName>
</protein>
<reference evidence="3" key="1">
    <citation type="submission" date="2020-05" db="EMBL/GenBank/DDBJ databases">
        <title>Phylogenomic resolution of chytrid fungi.</title>
        <authorList>
            <person name="Stajich J.E."/>
            <person name="Amses K."/>
            <person name="Simmons R."/>
            <person name="Seto K."/>
            <person name="Myers J."/>
            <person name="Bonds A."/>
            <person name="Quandt C.A."/>
            <person name="Barry K."/>
            <person name="Liu P."/>
            <person name="Grigoriev I."/>
            <person name="Longcore J.E."/>
            <person name="James T.Y."/>
        </authorList>
    </citation>
    <scope>NUCLEOTIDE SEQUENCE</scope>
    <source>
        <strain evidence="3">JEL0318</strain>
    </source>
</reference>
<dbReference type="Proteomes" id="UP001212841">
    <property type="component" value="Unassembled WGS sequence"/>
</dbReference>
<feature type="transmembrane region" description="Helical" evidence="2">
    <location>
        <begin position="172"/>
        <end position="193"/>
    </location>
</feature>
<sequence length="255" mass="28096">MTQYSTVAADFLTILQSVPEDQRAPLVQQYLIDTRERQQAEWAATLERQQRLDKEESARRAAEWAATLEEKKATQEEKKAQAAATQEEKKAQAAATLEEKKAEAEKFKAETEKLKAENNRKLADLRRAATERAGIKSWYDTMILATIIAIPGIIIAAIIFRSTDAASKAATANFLGVLVVILGAALTFIHSIGLVDCQAKVEWEQFKSYMQIAVGDANVALDVEKPHNRLDVVVPVATVVMGGGGNFGWIINKLI</sequence>
<keyword evidence="4" id="KW-1185">Reference proteome</keyword>
<dbReference type="AlphaFoldDB" id="A0AAD5SPN0"/>
<dbReference type="EMBL" id="JADGJD010000063">
    <property type="protein sequence ID" value="KAJ3055738.1"/>
    <property type="molecule type" value="Genomic_DNA"/>
</dbReference>
<keyword evidence="2" id="KW-0472">Membrane</keyword>
<proteinExistence type="predicted"/>
<accession>A0AAD5SPN0</accession>